<reference evidence="4" key="1">
    <citation type="journal article" date="2016" name="Genome Announc.">
        <title>Draft genome sequence of Aspergillus niger strain An76.</title>
        <authorList>
            <person name="Gong W."/>
            <person name="Cheng Z."/>
            <person name="Zhang H."/>
            <person name="Liu L."/>
            <person name="Gao P."/>
            <person name="Wang L."/>
        </authorList>
    </citation>
    <scope>NUCLEOTIDE SEQUENCE [LARGE SCALE GENOMIC DNA]</scope>
    <source>
        <strain evidence="4">An76</strain>
    </source>
</reference>
<feature type="compositionally biased region" description="Low complexity" evidence="1">
    <location>
        <begin position="24"/>
        <end position="37"/>
    </location>
</feature>
<dbReference type="VEuPathDB" id="FungiDB:An18g00390"/>
<keyword evidence="2" id="KW-0472">Membrane</keyword>
<organism evidence="3 4">
    <name type="scientific">Aspergillus niger</name>
    <dbReference type="NCBI Taxonomy" id="5061"/>
    <lineage>
        <taxon>Eukaryota</taxon>
        <taxon>Fungi</taxon>
        <taxon>Dikarya</taxon>
        <taxon>Ascomycota</taxon>
        <taxon>Pezizomycotina</taxon>
        <taxon>Eurotiomycetes</taxon>
        <taxon>Eurotiomycetidae</taxon>
        <taxon>Eurotiales</taxon>
        <taxon>Aspergillaceae</taxon>
        <taxon>Aspergillus</taxon>
        <taxon>Aspergillus subgen. Circumdati</taxon>
    </lineage>
</organism>
<feature type="region of interest" description="Disordered" evidence="1">
    <location>
        <begin position="204"/>
        <end position="226"/>
    </location>
</feature>
<dbReference type="OrthoDB" id="4223899at2759"/>
<name>A0A100IS40_ASPNG</name>
<dbReference type="OMA" id="GWGWVLY"/>
<dbReference type="AlphaFoldDB" id="A0A100IS40"/>
<evidence type="ECO:0000313" key="4">
    <source>
        <dbReference type="Proteomes" id="UP000068243"/>
    </source>
</evidence>
<dbReference type="VEuPathDB" id="FungiDB:ASPNIDRAFT2_1168073"/>
<dbReference type="PaxDb" id="5061-CADANGAP00013426"/>
<evidence type="ECO:0000256" key="1">
    <source>
        <dbReference type="SAM" id="MobiDB-lite"/>
    </source>
</evidence>
<feature type="region of interest" description="Disordered" evidence="1">
    <location>
        <begin position="1"/>
        <end position="43"/>
    </location>
</feature>
<sequence length="226" mass="24751">MSLSSATGNLAGRPPKLTNDLKSTVQQTQDTTTQTATHLSDSVLPGEFPGDSDHIHDAQRDDTNNGPVLAPLQQWCRQSLPRLLDRFEAHLAGLLSWILPAPRQAWLYDEAARRPASTTFLICQAICCGVPLLVFLAGVFVFAAVAILLWAILSVLILGPVLLVASMMGVSLWGWGWLLYGLVKWIDEKYLGGLISRFWLSRMPSPEGQDQQSAEGQDGTQEKKGQ</sequence>
<evidence type="ECO:0000256" key="2">
    <source>
        <dbReference type="SAM" id="Phobius"/>
    </source>
</evidence>
<dbReference type="VEuPathDB" id="FungiDB:M747DRAFT_249578"/>
<feature type="transmembrane region" description="Helical" evidence="2">
    <location>
        <begin position="157"/>
        <end position="180"/>
    </location>
</feature>
<protein>
    <submittedName>
        <fullName evidence="3">Similar to An18g00390</fullName>
    </submittedName>
</protein>
<dbReference type="EMBL" id="BCMY01000020">
    <property type="protein sequence ID" value="GAQ46324.1"/>
    <property type="molecule type" value="Genomic_DNA"/>
</dbReference>
<feature type="transmembrane region" description="Helical" evidence="2">
    <location>
        <begin position="120"/>
        <end position="151"/>
    </location>
</feature>
<dbReference type="Proteomes" id="UP000068243">
    <property type="component" value="Unassembled WGS sequence"/>
</dbReference>
<feature type="compositionally biased region" description="Polar residues" evidence="1">
    <location>
        <begin position="208"/>
        <end position="219"/>
    </location>
</feature>
<keyword evidence="2" id="KW-1133">Transmembrane helix</keyword>
<comment type="caution">
    <text evidence="3">The sequence shown here is derived from an EMBL/GenBank/DDBJ whole genome shotgun (WGS) entry which is preliminary data.</text>
</comment>
<dbReference type="VEuPathDB" id="FungiDB:ATCC64974_111480"/>
<keyword evidence="2" id="KW-0812">Transmembrane</keyword>
<dbReference type="Pfam" id="PF16015">
    <property type="entry name" value="Promethin"/>
    <property type="match status" value="1"/>
</dbReference>
<proteinExistence type="predicted"/>
<accession>A0A100IS40</accession>
<evidence type="ECO:0000313" key="3">
    <source>
        <dbReference type="EMBL" id="GAQ46324.1"/>
    </source>
</evidence>
<gene>
    <name evidence="3" type="ORF">ABL_08985</name>
</gene>